<organism evidence="1 2">
    <name type="scientific">Verticiella sediminum</name>
    <dbReference type="NCBI Taxonomy" id="1247510"/>
    <lineage>
        <taxon>Bacteria</taxon>
        <taxon>Pseudomonadati</taxon>
        <taxon>Pseudomonadota</taxon>
        <taxon>Betaproteobacteria</taxon>
        <taxon>Burkholderiales</taxon>
        <taxon>Alcaligenaceae</taxon>
        <taxon>Verticiella</taxon>
    </lineage>
</organism>
<keyword evidence="2" id="KW-1185">Reference proteome</keyword>
<reference evidence="1 2" key="1">
    <citation type="submission" date="2019-07" db="EMBL/GenBank/DDBJ databases">
        <title>Qingshengfaniella alkalisoli gen. nov., sp. nov., isolated from saline soil.</title>
        <authorList>
            <person name="Xu L."/>
            <person name="Huang X.-X."/>
            <person name="Sun J.-Q."/>
        </authorList>
    </citation>
    <scope>NUCLEOTIDE SEQUENCE [LARGE SCALE GENOMIC DNA]</scope>
    <source>
        <strain evidence="1 2">DSM 27279</strain>
    </source>
</reference>
<dbReference type="EMBL" id="VLTJ01000020">
    <property type="protein sequence ID" value="TSH95804.1"/>
    <property type="molecule type" value="Genomic_DNA"/>
</dbReference>
<dbReference type="OrthoDB" id="8452208at2"/>
<dbReference type="Proteomes" id="UP000318405">
    <property type="component" value="Unassembled WGS sequence"/>
</dbReference>
<dbReference type="AlphaFoldDB" id="A0A556AS67"/>
<sequence>MRDIVRTLTPGLVFADLPFLGDAPPVLVDWLSWHHIFDANHNIGIVLYNGGTLYIDDGKPAQRRACA</sequence>
<comment type="caution">
    <text evidence="1">The sequence shown here is derived from an EMBL/GenBank/DDBJ whole genome shotgun (WGS) entry which is preliminary data.</text>
</comment>
<dbReference type="RefSeq" id="WP_143948153.1">
    <property type="nucleotide sequence ID" value="NZ_BAABMB010000002.1"/>
</dbReference>
<name>A0A556AS67_9BURK</name>
<evidence type="ECO:0000313" key="1">
    <source>
        <dbReference type="EMBL" id="TSH95804.1"/>
    </source>
</evidence>
<gene>
    <name evidence="1" type="ORF">FOZ76_10455</name>
</gene>
<protein>
    <submittedName>
        <fullName evidence="1">Uncharacterized protein</fullName>
    </submittedName>
</protein>
<proteinExistence type="predicted"/>
<evidence type="ECO:0000313" key="2">
    <source>
        <dbReference type="Proteomes" id="UP000318405"/>
    </source>
</evidence>
<accession>A0A556AS67</accession>